<reference evidence="2" key="1">
    <citation type="journal article" date="2019" name="Int. J. Syst. Evol. Microbiol.">
        <title>The Global Catalogue of Microorganisms (GCM) 10K type strain sequencing project: providing services to taxonomists for standard genome sequencing and annotation.</title>
        <authorList>
            <consortium name="The Broad Institute Genomics Platform"/>
            <consortium name="The Broad Institute Genome Sequencing Center for Infectious Disease"/>
            <person name="Wu L."/>
            <person name="Ma J."/>
        </authorList>
    </citation>
    <scope>NUCLEOTIDE SEQUENCE [LARGE SCALE GENOMIC DNA]</scope>
    <source>
        <strain evidence="2">CGMCC 4.7152</strain>
    </source>
</reference>
<gene>
    <name evidence="1" type="ORF">ACFPIJ_40550</name>
</gene>
<sequence>MELLLLLLGAAVGGAIGYNFGQRSQPSVLQTHADDAVVAFLVAINQELESGLARQVRSVAWEVFDDQRQAYMKAKLREIQRRTADGEGQAAS</sequence>
<proteinExistence type="predicted"/>
<dbReference type="RefSeq" id="WP_380123636.1">
    <property type="nucleotide sequence ID" value="NZ_JBHSIU010000054.1"/>
</dbReference>
<evidence type="ECO:0000313" key="2">
    <source>
        <dbReference type="Proteomes" id="UP001595912"/>
    </source>
</evidence>
<comment type="caution">
    <text evidence="1">The sequence shown here is derived from an EMBL/GenBank/DDBJ whole genome shotgun (WGS) entry which is preliminary data.</text>
</comment>
<name>A0ABV9W926_9ACTN</name>
<accession>A0ABV9W926</accession>
<evidence type="ECO:0008006" key="3">
    <source>
        <dbReference type="Google" id="ProtNLM"/>
    </source>
</evidence>
<evidence type="ECO:0000313" key="1">
    <source>
        <dbReference type="EMBL" id="MFC5004103.1"/>
    </source>
</evidence>
<protein>
    <recommendedName>
        <fullName evidence="3">Secreted protein</fullName>
    </recommendedName>
</protein>
<dbReference type="EMBL" id="JBHSIU010000054">
    <property type="protein sequence ID" value="MFC5004103.1"/>
    <property type="molecule type" value="Genomic_DNA"/>
</dbReference>
<dbReference type="Proteomes" id="UP001595912">
    <property type="component" value="Unassembled WGS sequence"/>
</dbReference>
<keyword evidence="2" id="KW-1185">Reference proteome</keyword>
<organism evidence="1 2">
    <name type="scientific">Dactylosporangium cerinum</name>
    <dbReference type="NCBI Taxonomy" id="1434730"/>
    <lineage>
        <taxon>Bacteria</taxon>
        <taxon>Bacillati</taxon>
        <taxon>Actinomycetota</taxon>
        <taxon>Actinomycetes</taxon>
        <taxon>Micromonosporales</taxon>
        <taxon>Micromonosporaceae</taxon>
        <taxon>Dactylosporangium</taxon>
    </lineage>
</organism>